<comment type="caution">
    <text evidence="1">The sequence shown here is derived from an EMBL/GenBank/DDBJ whole genome shotgun (WGS) entry which is preliminary data.</text>
</comment>
<organism evidence="1 2">
    <name type="scientific">Chengkuizengella axinellae</name>
    <dbReference type="NCBI Taxonomy" id="3064388"/>
    <lineage>
        <taxon>Bacteria</taxon>
        <taxon>Bacillati</taxon>
        <taxon>Bacillota</taxon>
        <taxon>Bacilli</taxon>
        <taxon>Bacillales</taxon>
        <taxon>Paenibacillaceae</taxon>
        <taxon>Chengkuizengella</taxon>
    </lineage>
</organism>
<dbReference type="InterPro" id="IPR035919">
    <property type="entry name" value="EAL_sf"/>
</dbReference>
<dbReference type="SUPFAM" id="SSF141868">
    <property type="entry name" value="EAL domain-like"/>
    <property type="match status" value="1"/>
</dbReference>
<sequence length="200" mass="23948">MNIKRKGEYEIIDLISQKIIDVETEKPMINELLCRPKNMSVAEYFSVNDTIELWHREEIIFQKATKFESEVPINVNITISSLPFFMNMNYSWNGGIELVEWSQDSEYVQDIREYIHQLKKRDFKVWLDDLTEDTWEAWRNIDVTGFKVRYKDIQNNLAFLNELKKCNKPIIVEQIEKLSEKENVQRLGLQLVQGFLFDRF</sequence>
<reference evidence="1 2" key="1">
    <citation type="submission" date="2023-08" db="EMBL/GenBank/DDBJ databases">
        <authorList>
            <person name="Park J.-S."/>
        </authorList>
    </citation>
    <scope>NUCLEOTIDE SEQUENCE [LARGE SCALE GENOMIC DNA]</scope>
    <source>
        <strain evidence="1 2">2205SS18-9</strain>
    </source>
</reference>
<dbReference type="Gene3D" id="3.20.20.450">
    <property type="entry name" value="EAL domain"/>
    <property type="match status" value="1"/>
</dbReference>
<accession>A0ABT9J3R2</accession>
<dbReference type="Proteomes" id="UP001231941">
    <property type="component" value="Unassembled WGS sequence"/>
</dbReference>
<keyword evidence="2" id="KW-1185">Reference proteome</keyword>
<evidence type="ECO:0000313" key="1">
    <source>
        <dbReference type="EMBL" id="MDP5276133.1"/>
    </source>
</evidence>
<proteinExistence type="predicted"/>
<protein>
    <recommendedName>
        <fullName evidence="3">EAL domain-containing protein</fullName>
    </recommendedName>
</protein>
<dbReference type="EMBL" id="JAVAMP010000012">
    <property type="protein sequence ID" value="MDP5276133.1"/>
    <property type="molecule type" value="Genomic_DNA"/>
</dbReference>
<gene>
    <name evidence="1" type="ORF">Q5Y73_18705</name>
</gene>
<evidence type="ECO:0000313" key="2">
    <source>
        <dbReference type="Proteomes" id="UP001231941"/>
    </source>
</evidence>
<dbReference type="RefSeq" id="WP_305993444.1">
    <property type="nucleotide sequence ID" value="NZ_JAVAMP010000012.1"/>
</dbReference>
<evidence type="ECO:0008006" key="3">
    <source>
        <dbReference type="Google" id="ProtNLM"/>
    </source>
</evidence>
<name>A0ABT9J3R2_9BACL</name>